<dbReference type="RefSeq" id="WP_060909338.1">
    <property type="nucleotide sequence ID" value="NZ_CP126038.1"/>
</dbReference>
<evidence type="ECO:0000313" key="2">
    <source>
        <dbReference type="Proteomes" id="UP000063308"/>
    </source>
</evidence>
<dbReference type="Proteomes" id="UP000063308">
    <property type="component" value="Chromosome"/>
</dbReference>
<dbReference type="AlphaFoldDB" id="A0A0E4FSN8"/>
<protein>
    <submittedName>
        <fullName evidence="1">Uncharacterized protein</fullName>
    </submittedName>
</protein>
<evidence type="ECO:0000313" key="1">
    <source>
        <dbReference type="EMBL" id="BAR56341.1"/>
    </source>
</evidence>
<dbReference type="EMBL" id="AP014685">
    <property type="protein sequence ID" value="BAR56341.1"/>
    <property type="molecule type" value="Genomic_DNA"/>
</dbReference>
<reference evidence="1 2" key="1">
    <citation type="submission" date="2014-11" db="EMBL/GenBank/DDBJ databases">
        <title>Symbiosis island explosion on the genome of extra-slow-growing strains of soybean bradyrhizobia with massive insertion sequences.</title>
        <authorList>
            <person name="Iida T."/>
            <person name="Minamisawa K."/>
        </authorList>
    </citation>
    <scope>NUCLEOTIDE SEQUENCE [LARGE SCALE GENOMIC DNA]</scope>
    <source>
        <strain evidence="1 2">NK6</strain>
    </source>
</reference>
<gene>
    <name evidence="1" type="ORF">NK6_3163</name>
</gene>
<organism evidence="1 2">
    <name type="scientific">Bradyrhizobium diazoefficiens</name>
    <dbReference type="NCBI Taxonomy" id="1355477"/>
    <lineage>
        <taxon>Bacteria</taxon>
        <taxon>Pseudomonadati</taxon>
        <taxon>Pseudomonadota</taxon>
        <taxon>Alphaproteobacteria</taxon>
        <taxon>Hyphomicrobiales</taxon>
        <taxon>Nitrobacteraceae</taxon>
        <taxon>Bradyrhizobium</taxon>
    </lineage>
</organism>
<sequence>MSRPVPDKAEVALEYPDKFYVGTFEHSSRFEARLDGSGVVLVLQHPGAADERKSVHLHINFGLLAGILRELAGNVAALPKDDIAHREQLADALDELRRALRTP</sequence>
<proteinExistence type="predicted"/>
<name>A0A0E4FSN8_9BRAD</name>
<accession>A0A0E4FSN8</accession>